<dbReference type="GO" id="GO:0061770">
    <property type="term" value="F:translation elongation factor binding"/>
    <property type="evidence" value="ECO:0007669"/>
    <property type="project" value="EnsemblFungi"/>
</dbReference>
<proteinExistence type="inferred from homology"/>
<dbReference type="OMA" id="IQFYAFE"/>
<dbReference type="PANTHER" id="PTHR13410">
    <property type="entry name" value="PROTEIN PBDC1"/>
    <property type="match status" value="1"/>
</dbReference>
<organism evidence="6 7">
    <name type="scientific">Pneumocystis murina (strain B123)</name>
    <name type="common">Mouse pneumocystis pneumonia agent</name>
    <name type="synonym">Pneumocystis carinii f. sp. muris</name>
    <dbReference type="NCBI Taxonomy" id="1069680"/>
    <lineage>
        <taxon>Eukaryota</taxon>
        <taxon>Fungi</taxon>
        <taxon>Dikarya</taxon>
        <taxon>Ascomycota</taxon>
        <taxon>Taphrinomycotina</taxon>
        <taxon>Pneumocystomycetes</taxon>
        <taxon>Pneumocystaceae</taxon>
        <taxon>Pneumocystis</taxon>
    </lineage>
</organism>
<dbReference type="RefSeq" id="XP_007875156.1">
    <property type="nucleotide sequence ID" value="XM_007876965.1"/>
</dbReference>
<evidence type="ECO:0000256" key="3">
    <source>
        <dbReference type="ARBA" id="ARBA00061201"/>
    </source>
</evidence>
<evidence type="ECO:0000256" key="4">
    <source>
        <dbReference type="ARBA" id="ARBA00069779"/>
    </source>
</evidence>
<gene>
    <name evidence="6" type="ORF">PNEG_03101</name>
</gene>
<comment type="caution">
    <text evidence="6">The sequence shown here is derived from an EMBL/GenBank/DDBJ whole genome shotgun (WGS) entry which is preliminary data.</text>
</comment>
<dbReference type="OrthoDB" id="10248897at2759"/>
<sequence length="150" mass="18163">MTSKSEKYLIENVEDIEKQFAVKAVEHAQVYWKLLTRTKGSTLRLTRVDHEIYNHFIREFQEYASKESVSLIDENKIKSSENKARWRKFMMIYENKIEDYNFGTLLRIDSHGEYEEKTTIFVPRIQFYAFEIARNQHGLNDWIYETYKTK</sequence>
<dbReference type="Gene3D" id="1.10.3560.10">
    <property type="entry name" value="yst0336 like domain"/>
    <property type="match status" value="1"/>
</dbReference>
<name>M7PDS8_PNEMU</name>
<comment type="subcellular location">
    <subcellularLocation>
        <location evidence="1">Cytoplasm</location>
    </subcellularLocation>
</comment>
<dbReference type="GO" id="GO:0051083">
    <property type="term" value="P:'de novo' cotranslational protein folding"/>
    <property type="evidence" value="ECO:0007669"/>
    <property type="project" value="EnsemblFungi"/>
</dbReference>
<keyword evidence="7" id="KW-1185">Reference proteome</keyword>
<dbReference type="GO" id="GO:0044183">
    <property type="term" value="F:protein folding chaperone"/>
    <property type="evidence" value="ECO:0007669"/>
    <property type="project" value="EnsemblFungi"/>
</dbReference>
<dbReference type="AlphaFoldDB" id="M7PDS8"/>
<dbReference type="GO" id="GO:0051787">
    <property type="term" value="F:misfolded protein binding"/>
    <property type="evidence" value="ECO:0007669"/>
    <property type="project" value="EnsemblFungi"/>
</dbReference>
<dbReference type="InterPro" id="IPR023139">
    <property type="entry name" value="PBDC1-like_dom_sf"/>
</dbReference>
<feature type="domain" description="Polysaccharide biosynthesis" evidence="5">
    <location>
        <begin position="16"/>
        <end position="145"/>
    </location>
</feature>
<evidence type="ECO:0000256" key="1">
    <source>
        <dbReference type="ARBA" id="ARBA00004496"/>
    </source>
</evidence>
<evidence type="ECO:0000313" key="6">
    <source>
        <dbReference type="EMBL" id="EMR08624.1"/>
    </source>
</evidence>
<dbReference type="GO" id="GO:0005737">
    <property type="term" value="C:cytoplasm"/>
    <property type="evidence" value="ECO:0007669"/>
    <property type="project" value="UniProtKB-SubCell"/>
</dbReference>
<comment type="similarity">
    <text evidence="3">Belongs to the PBDC1 family.</text>
</comment>
<dbReference type="Pfam" id="PF04669">
    <property type="entry name" value="PBDC1"/>
    <property type="match status" value="1"/>
</dbReference>
<dbReference type="InterPro" id="IPR021148">
    <property type="entry name" value="Polysacc_synth_dom"/>
</dbReference>
<keyword evidence="2" id="KW-0963">Cytoplasm</keyword>
<reference evidence="7" key="1">
    <citation type="journal article" date="2016" name="Nat. Commun.">
        <title>Genome analysis of three Pneumocystis species reveals adaptation mechanisms to life exclusively in mammalian hosts.</title>
        <authorList>
            <person name="Ma L."/>
            <person name="Chen Z."/>
            <person name="Huang D.W."/>
            <person name="Kutty G."/>
            <person name="Ishihara M."/>
            <person name="Wang H."/>
            <person name="Abouelleil A."/>
            <person name="Bishop L."/>
            <person name="Davey E."/>
            <person name="Deng R."/>
            <person name="Deng X."/>
            <person name="Fan L."/>
            <person name="Fantoni G."/>
            <person name="Fitzgerald M."/>
            <person name="Gogineni E."/>
            <person name="Goldberg J.M."/>
            <person name="Handley G."/>
            <person name="Hu X."/>
            <person name="Huber C."/>
            <person name="Jiao X."/>
            <person name="Jones K."/>
            <person name="Levin J.Z."/>
            <person name="Liu Y."/>
            <person name="Macdonald P."/>
            <person name="Melnikov A."/>
            <person name="Raley C."/>
            <person name="Sassi M."/>
            <person name="Sherman B.T."/>
            <person name="Song X."/>
            <person name="Sykes S."/>
            <person name="Tran B."/>
            <person name="Walsh L."/>
            <person name="Xia Y."/>
            <person name="Yang J."/>
            <person name="Young S."/>
            <person name="Zeng Q."/>
            <person name="Zheng X."/>
            <person name="Stephens R."/>
            <person name="Nusbaum C."/>
            <person name="Birren B.W."/>
            <person name="Azadi P."/>
            <person name="Lempicki R.A."/>
            <person name="Cuomo C.A."/>
            <person name="Kovacs J.A."/>
        </authorList>
    </citation>
    <scope>NUCLEOTIDE SEQUENCE [LARGE SCALE GENOMIC DNA]</scope>
    <source>
        <strain evidence="7">B123</strain>
    </source>
</reference>
<protein>
    <recommendedName>
        <fullName evidence="4">Protein PBDC1 homolog</fullName>
    </recommendedName>
</protein>
<dbReference type="VEuPathDB" id="FungiDB:PNEG_03101"/>
<dbReference type="FunFam" id="1.10.3560.10:FF:000001">
    <property type="entry name" value="Protein PBDC1 homolog"/>
    <property type="match status" value="1"/>
</dbReference>
<dbReference type="HOGENOM" id="CLU_103791_1_0_1"/>
<dbReference type="EMBL" id="AFWA02000015">
    <property type="protein sequence ID" value="EMR08624.1"/>
    <property type="molecule type" value="Genomic_DNA"/>
</dbReference>
<dbReference type="GO" id="GO:0043022">
    <property type="term" value="F:ribosome binding"/>
    <property type="evidence" value="ECO:0007669"/>
    <property type="project" value="EnsemblFungi"/>
</dbReference>
<dbReference type="STRING" id="1069680.M7PDS8"/>
<evidence type="ECO:0000259" key="5">
    <source>
        <dbReference type="Pfam" id="PF04669"/>
    </source>
</evidence>
<dbReference type="InterPro" id="IPR008476">
    <property type="entry name" value="PBDC1_metazoa/fungi"/>
</dbReference>
<evidence type="ECO:0000256" key="2">
    <source>
        <dbReference type="ARBA" id="ARBA00022490"/>
    </source>
</evidence>
<dbReference type="eggNOG" id="KOG4093">
    <property type="taxonomic scope" value="Eukaryota"/>
</dbReference>
<evidence type="ECO:0000313" key="7">
    <source>
        <dbReference type="Proteomes" id="UP000011958"/>
    </source>
</evidence>
<dbReference type="PANTHER" id="PTHR13410:SF9">
    <property type="entry name" value="PROTEIN PBDC1"/>
    <property type="match status" value="1"/>
</dbReference>
<dbReference type="Proteomes" id="UP000011958">
    <property type="component" value="Unassembled WGS sequence"/>
</dbReference>
<dbReference type="GeneID" id="19896788"/>
<accession>M7PDS8</accession>
<dbReference type="GO" id="GO:1990593">
    <property type="term" value="F:nascent polypeptide-associated complex binding"/>
    <property type="evidence" value="ECO:0007669"/>
    <property type="project" value="EnsemblFungi"/>
</dbReference>